<proteinExistence type="predicted"/>
<evidence type="ECO:0000313" key="6">
    <source>
        <dbReference type="Proteomes" id="UP000305238"/>
    </source>
</evidence>
<accession>A0A5S4H5Y1</accession>
<reference evidence="5 6" key="1">
    <citation type="submission" date="2019-05" db="EMBL/GenBank/DDBJ databases">
        <title>Draft genome sequence of Actinomadura geliboluensis A8036.</title>
        <authorList>
            <person name="Saricaoglu S."/>
            <person name="Isik K."/>
        </authorList>
    </citation>
    <scope>NUCLEOTIDE SEQUENCE [LARGE SCALE GENOMIC DNA]</scope>
    <source>
        <strain evidence="5 6">A8036</strain>
    </source>
</reference>
<dbReference type="RefSeq" id="WP_138635998.1">
    <property type="nucleotide sequence ID" value="NZ_VCKZ01000048.1"/>
</dbReference>
<evidence type="ECO:0000313" key="5">
    <source>
        <dbReference type="EMBL" id="TMR40638.1"/>
    </source>
</evidence>
<dbReference type="Gene3D" id="1.20.120.530">
    <property type="entry name" value="GntR ligand-binding domain-like"/>
    <property type="match status" value="1"/>
</dbReference>
<dbReference type="PANTHER" id="PTHR43537:SF24">
    <property type="entry name" value="GLUCONATE OPERON TRANSCRIPTIONAL REPRESSOR"/>
    <property type="match status" value="1"/>
</dbReference>
<evidence type="ECO:0000256" key="1">
    <source>
        <dbReference type="ARBA" id="ARBA00023015"/>
    </source>
</evidence>
<dbReference type="Gene3D" id="1.10.10.10">
    <property type="entry name" value="Winged helix-like DNA-binding domain superfamily/Winged helix DNA-binding domain"/>
    <property type="match status" value="1"/>
</dbReference>
<dbReference type="PANTHER" id="PTHR43537">
    <property type="entry name" value="TRANSCRIPTIONAL REGULATOR, GNTR FAMILY"/>
    <property type="match status" value="1"/>
</dbReference>
<feature type="domain" description="HTH gntR-type" evidence="4">
    <location>
        <begin position="19"/>
        <end position="86"/>
    </location>
</feature>
<dbReference type="InterPro" id="IPR008920">
    <property type="entry name" value="TF_FadR/GntR_C"/>
</dbReference>
<dbReference type="InterPro" id="IPR036390">
    <property type="entry name" value="WH_DNA-bd_sf"/>
</dbReference>
<dbReference type="InterPro" id="IPR011711">
    <property type="entry name" value="GntR_C"/>
</dbReference>
<keyword evidence="1" id="KW-0805">Transcription regulation</keyword>
<evidence type="ECO:0000259" key="4">
    <source>
        <dbReference type="PROSITE" id="PS50949"/>
    </source>
</evidence>
<keyword evidence="2" id="KW-0238">DNA-binding</keyword>
<gene>
    <name evidence="5" type="ORF">ETD96_09795</name>
</gene>
<dbReference type="Pfam" id="PF00392">
    <property type="entry name" value="GntR"/>
    <property type="match status" value="1"/>
</dbReference>
<dbReference type="EMBL" id="VCKZ01000048">
    <property type="protein sequence ID" value="TMR40638.1"/>
    <property type="molecule type" value="Genomic_DNA"/>
</dbReference>
<dbReference type="GO" id="GO:0003677">
    <property type="term" value="F:DNA binding"/>
    <property type="evidence" value="ECO:0007669"/>
    <property type="project" value="UniProtKB-KW"/>
</dbReference>
<dbReference type="SMART" id="SM00895">
    <property type="entry name" value="FCD"/>
    <property type="match status" value="1"/>
</dbReference>
<dbReference type="CDD" id="cd07377">
    <property type="entry name" value="WHTH_GntR"/>
    <property type="match status" value="1"/>
</dbReference>
<keyword evidence="3" id="KW-0804">Transcription</keyword>
<sequence length="234" mass="26096">MTESPATLPLPDGPAFREVSVGQEVREYIRHMIMTRRFKPGDRLRVEHLAEQMKISVTPVREALVELAGEGFLVRRPRRGYVVARLTRAGFEDRVLVLAMVAGELAKRAAVDLEDGTLANLRDLQGALVKADRAGDRDAAEEINHRFHSTVNLAARSPELAWTAERFSRYLPRYGGLDWQARPRTCTYAHEPILDALAAKDPDAARAAMFDHLIASTKTLADELERGGLWAEAD</sequence>
<protein>
    <submittedName>
        <fullName evidence="5">GntR family transcriptional regulator</fullName>
    </submittedName>
</protein>
<comment type="caution">
    <text evidence="5">The sequence shown here is derived from an EMBL/GenBank/DDBJ whole genome shotgun (WGS) entry which is preliminary data.</text>
</comment>
<name>A0A5S4H5Y1_9ACTN</name>
<dbReference type="InterPro" id="IPR000524">
    <property type="entry name" value="Tscrpt_reg_HTH_GntR"/>
</dbReference>
<keyword evidence="6" id="KW-1185">Reference proteome</keyword>
<dbReference type="OrthoDB" id="8680240at2"/>
<dbReference type="SMART" id="SM00345">
    <property type="entry name" value="HTH_GNTR"/>
    <property type="match status" value="1"/>
</dbReference>
<dbReference type="Proteomes" id="UP000305238">
    <property type="component" value="Unassembled WGS sequence"/>
</dbReference>
<dbReference type="SUPFAM" id="SSF46785">
    <property type="entry name" value="Winged helix' DNA-binding domain"/>
    <property type="match status" value="1"/>
</dbReference>
<dbReference type="GO" id="GO:0003700">
    <property type="term" value="F:DNA-binding transcription factor activity"/>
    <property type="evidence" value="ECO:0007669"/>
    <property type="project" value="InterPro"/>
</dbReference>
<dbReference type="InterPro" id="IPR036388">
    <property type="entry name" value="WH-like_DNA-bd_sf"/>
</dbReference>
<evidence type="ECO:0000256" key="3">
    <source>
        <dbReference type="ARBA" id="ARBA00023163"/>
    </source>
</evidence>
<dbReference type="Pfam" id="PF07729">
    <property type="entry name" value="FCD"/>
    <property type="match status" value="1"/>
</dbReference>
<organism evidence="5 6">
    <name type="scientific">Actinomadura geliboluensis</name>
    <dbReference type="NCBI Taxonomy" id="882440"/>
    <lineage>
        <taxon>Bacteria</taxon>
        <taxon>Bacillati</taxon>
        <taxon>Actinomycetota</taxon>
        <taxon>Actinomycetes</taxon>
        <taxon>Streptosporangiales</taxon>
        <taxon>Thermomonosporaceae</taxon>
        <taxon>Actinomadura</taxon>
    </lineage>
</organism>
<dbReference type="SUPFAM" id="SSF48008">
    <property type="entry name" value="GntR ligand-binding domain-like"/>
    <property type="match status" value="1"/>
</dbReference>
<evidence type="ECO:0000256" key="2">
    <source>
        <dbReference type="ARBA" id="ARBA00023125"/>
    </source>
</evidence>
<dbReference type="AlphaFoldDB" id="A0A5S4H5Y1"/>
<dbReference type="PROSITE" id="PS50949">
    <property type="entry name" value="HTH_GNTR"/>
    <property type="match status" value="1"/>
</dbReference>